<evidence type="ECO:0008006" key="3">
    <source>
        <dbReference type="Google" id="ProtNLM"/>
    </source>
</evidence>
<dbReference type="EMBL" id="JBIMSO010000051">
    <property type="protein sequence ID" value="MFH5209162.1"/>
    <property type="molecule type" value="Genomic_DNA"/>
</dbReference>
<comment type="caution">
    <text evidence="1">The sequence shown here is derived from an EMBL/GenBank/DDBJ whole genome shotgun (WGS) entry which is preliminary data.</text>
</comment>
<evidence type="ECO:0000313" key="2">
    <source>
        <dbReference type="Proteomes" id="UP001609175"/>
    </source>
</evidence>
<name>A0ABW7JME6_9NOCA</name>
<protein>
    <recommendedName>
        <fullName evidence="3">MCE family protein</fullName>
    </recommendedName>
</protein>
<evidence type="ECO:0000313" key="1">
    <source>
        <dbReference type="EMBL" id="MFH5209162.1"/>
    </source>
</evidence>
<dbReference type="NCBIfam" id="TIGR03057">
    <property type="entry name" value="xxxLxxG_by_4"/>
    <property type="match status" value="1"/>
</dbReference>
<sequence length="445" mass="45215">MRNKLTAITGITAIALGGLGWYFYSEDHSTESVIALVNEDTGPTGDRVIDALLGSTTAPTGYSWADGRTEDIGAAAVTVYLPTDLSDAMASFDTAAPQRAVVTVDAGDTDLGAQASAAVIDQIRRQGIDTALQSISTARSTLSQLKLGTQFLNAGVGAANSGVGQFSTGVTGLIGYLDAARDGSGQLSAAIDELAGVVGGATAQADELAATLSSTGVTIGETTTRANELATGVDTTLTILRTLPPSPELNSAIETLTGVRNTAQQVGDQLGTVSTSLGDSVDPSTDLGALLKVVVGQLTSATTQLSDGANQLTAGLDQLATEGGAQLTDASTQLTDGIGQLSQLSGSLATQVDKGIAGLPTSSATTQLAATVNDPVTVQHNATTGAWQAPSPMAFFGGRILRADHPRTRESFGRADPPKGLTSGGAAYFASIRSMMKTRVLPDRR</sequence>
<organism evidence="1 2">
    <name type="scientific">Antrihabitans spumae</name>
    <dbReference type="NCBI Taxonomy" id="3373370"/>
    <lineage>
        <taxon>Bacteria</taxon>
        <taxon>Bacillati</taxon>
        <taxon>Actinomycetota</taxon>
        <taxon>Actinomycetes</taxon>
        <taxon>Mycobacteriales</taxon>
        <taxon>Nocardiaceae</taxon>
        <taxon>Antrihabitans</taxon>
    </lineage>
</organism>
<dbReference type="Proteomes" id="UP001609175">
    <property type="component" value="Unassembled WGS sequence"/>
</dbReference>
<proteinExistence type="predicted"/>
<accession>A0ABW7JME6</accession>
<gene>
    <name evidence="1" type="ORF">ACHIPZ_13300</name>
</gene>
<dbReference type="InterPro" id="IPR023908">
    <property type="entry name" value="xxxLxxG_rpt"/>
</dbReference>
<dbReference type="RefSeq" id="WP_395114836.1">
    <property type="nucleotide sequence ID" value="NZ_JBIMSO010000051.1"/>
</dbReference>
<dbReference type="SUPFAM" id="SSF58104">
    <property type="entry name" value="Methyl-accepting chemotaxis protein (MCP) signaling domain"/>
    <property type="match status" value="1"/>
</dbReference>
<reference evidence="1 2" key="1">
    <citation type="submission" date="2024-10" db="EMBL/GenBank/DDBJ databases">
        <authorList>
            <person name="Riesco R."/>
        </authorList>
    </citation>
    <scope>NUCLEOTIDE SEQUENCE [LARGE SCALE GENOMIC DNA]</scope>
    <source>
        <strain evidence="1 2">NCIMB 15449</strain>
    </source>
</reference>